<evidence type="ECO:0000313" key="2">
    <source>
        <dbReference type="Proteomes" id="UP000199110"/>
    </source>
</evidence>
<reference evidence="1 2" key="1">
    <citation type="submission" date="2016-10" db="EMBL/GenBank/DDBJ databases">
        <authorList>
            <person name="de Groot N.N."/>
        </authorList>
    </citation>
    <scope>NUCLEOTIDE SEQUENCE [LARGE SCALE GENOMIC DNA]</scope>
    <source>
        <strain evidence="1 2">DSM 19073</strain>
    </source>
</reference>
<accession>A0A1I3IAY2</accession>
<organism evidence="1 2">
    <name type="scientific">Jannaschia pohangensis</name>
    <dbReference type="NCBI Taxonomy" id="390807"/>
    <lineage>
        <taxon>Bacteria</taxon>
        <taxon>Pseudomonadati</taxon>
        <taxon>Pseudomonadota</taxon>
        <taxon>Alphaproteobacteria</taxon>
        <taxon>Rhodobacterales</taxon>
        <taxon>Roseobacteraceae</taxon>
        <taxon>Jannaschia</taxon>
    </lineage>
</organism>
<dbReference type="Proteomes" id="UP000199110">
    <property type="component" value="Unassembled WGS sequence"/>
</dbReference>
<name>A0A1I3IAY2_9RHOB</name>
<gene>
    <name evidence="1" type="ORF">SAMN04488095_0886</name>
</gene>
<dbReference type="OrthoDB" id="5177981at2"/>
<proteinExistence type="predicted"/>
<sequence length="225" mass="24989">MTTKVTKHYFQYGAHKYFRTSAHEVKLLSIGEKKDPIGPKAYLAVSDHIWARHLADERITVTPPVTIDWNNTSSVDFDTAANIRYLGVGVDVSQSLTLARARSAQLKLVSFSLPESAVERILNTEADILRREMADEGRDARVVTEVWVAMEAQLANSMTIGALNTSDISYAGNNVRINVNAGGTNSSVITLGEGTTFAYRLHKVRKWNKGKTRIEDLEDDYVGMN</sequence>
<evidence type="ECO:0000313" key="1">
    <source>
        <dbReference type="EMBL" id="SFI45059.1"/>
    </source>
</evidence>
<dbReference type="RefSeq" id="WP_092777471.1">
    <property type="nucleotide sequence ID" value="NZ_FORA01000001.1"/>
</dbReference>
<dbReference type="AlphaFoldDB" id="A0A1I3IAY2"/>
<dbReference type="EMBL" id="FORA01000001">
    <property type="protein sequence ID" value="SFI45059.1"/>
    <property type="molecule type" value="Genomic_DNA"/>
</dbReference>
<keyword evidence="2" id="KW-1185">Reference proteome</keyword>
<protein>
    <submittedName>
        <fullName evidence="1">Uncharacterized protein</fullName>
    </submittedName>
</protein>